<dbReference type="InterPro" id="IPR011991">
    <property type="entry name" value="ArsR-like_HTH"/>
</dbReference>
<feature type="domain" description="HTH arsR-type" evidence="5">
    <location>
        <begin position="38"/>
        <end position="132"/>
    </location>
</feature>
<dbReference type="AlphaFoldDB" id="A0A1Y5TKR2"/>
<dbReference type="PRINTS" id="PR00778">
    <property type="entry name" value="HTHARSR"/>
</dbReference>
<keyword evidence="1" id="KW-0805">Transcription regulation</keyword>
<dbReference type="SMART" id="SM00418">
    <property type="entry name" value="HTH_ARSR"/>
    <property type="match status" value="1"/>
</dbReference>
<evidence type="ECO:0000256" key="1">
    <source>
        <dbReference type="ARBA" id="ARBA00023015"/>
    </source>
</evidence>
<evidence type="ECO:0000313" key="7">
    <source>
        <dbReference type="Proteomes" id="UP000193862"/>
    </source>
</evidence>
<protein>
    <submittedName>
        <fullName evidence="6">Biofilm growth-associated repressor</fullName>
    </submittedName>
</protein>
<proteinExistence type="predicted"/>
<reference evidence="6 7" key="1">
    <citation type="submission" date="2017-03" db="EMBL/GenBank/DDBJ databases">
        <authorList>
            <person name="Afonso C.L."/>
            <person name="Miller P.J."/>
            <person name="Scott M.A."/>
            <person name="Spackman E."/>
            <person name="Goraichik I."/>
            <person name="Dimitrov K.M."/>
            <person name="Suarez D.L."/>
            <person name="Swayne D.E."/>
        </authorList>
    </citation>
    <scope>NUCLEOTIDE SEQUENCE [LARGE SCALE GENOMIC DNA]</scope>
    <source>
        <strain evidence="6 7">CECT 8620</strain>
    </source>
</reference>
<accession>A0A1Y5TKR2</accession>
<feature type="region of interest" description="Disordered" evidence="4">
    <location>
        <begin position="1"/>
        <end position="38"/>
    </location>
</feature>
<dbReference type="Proteomes" id="UP000193862">
    <property type="component" value="Unassembled WGS sequence"/>
</dbReference>
<dbReference type="InterPro" id="IPR051011">
    <property type="entry name" value="Metal_resp_trans_reg"/>
</dbReference>
<dbReference type="InterPro" id="IPR001845">
    <property type="entry name" value="HTH_ArsR_DNA-bd_dom"/>
</dbReference>
<dbReference type="EMBL" id="FWFS01000012">
    <property type="protein sequence ID" value="SLN66251.1"/>
    <property type="molecule type" value="Genomic_DNA"/>
</dbReference>
<dbReference type="GO" id="GO:0003700">
    <property type="term" value="F:DNA-binding transcription factor activity"/>
    <property type="evidence" value="ECO:0007669"/>
    <property type="project" value="InterPro"/>
</dbReference>
<sequence>MQPEDPDVSPTTPDMPPQVAPRDAPFSPQQISESAMDTMVDQAQAAAALLKALSHSGRLQLLCHLVTGEKTVTALEHLLGARQAAVSQQLARLRSDGIVTPRRAGKAIYYSLTDPRAQAVLETLYDQFCAAPDASAP</sequence>
<dbReference type="SUPFAM" id="SSF46785">
    <property type="entry name" value="Winged helix' DNA-binding domain"/>
    <property type="match status" value="1"/>
</dbReference>
<dbReference type="PROSITE" id="PS50987">
    <property type="entry name" value="HTH_ARSR_2"/>
    <property type="match status" value="1"/>
</dbReference>
<gene>
    <name evidence="6" type="primary">bigR</name>
    <name evidence="6" type="ORF">AQS8620_03081</name>
</gene>
<evidence type="ECO:0000313" key="6">
    <source>
        <dbReference type="EMBL" id="SLN66251.1"/>
    </source>
</evidence>
<dbReference type="Pfam" id="PF01022">
    <property type="entry name" value="HTH_5"/>
    <property type="match status" value="1"/>
</dbReference>
<evidence type="ECO:0000259" key="5">
    <source>
        <dbReference type="PROSITE" id="PS50987"/>
    </source>
</evidence>
<organism evidence="6 7">
    <name type="scientific">Aquimixticola soesokkakensis</name>
    <dbReference type="NCBI Taxonomy" id="1519096"/>
    <lineage>
        <taxon>Bacteria</taxon>
        <taxon>Pseudomonadati</taxon>
        <taxon>Pseudomonadota</taxon>
        <taxon>Alphaproteobacteria</taxon>
        <taxon>Rhodobacterales</taxon>
        <taxon>Paracoccaceae</taxon>
        <taxon>Aquimixticola</taxon>
    </lineage>
</organism>
<dbReference type="PANTHER" id="PTHR43132">
    <property type="entry name" value="ARSENICAL RESISTANCE OPERON REPRESSOR ARSR-RELATED"/>
    <property type="match status" value="1"/>
</dbReference>
<evidence type="ECO:0000256" key="3">
    <source>
        <dbReference type="ARBA" id="ARBA00023163"/>
    </source>
</evidence>
<dbReference type="InterPro" id="IPR036390">
    <property type="entry name" value="WH_DNA-bd_sf"/>
</dbReference>
<dbReference type="NCBIfam" id="NF033788">
    <property type="entry name" value="HTH_metalloreg"/>
    <property type="match status" value="1"/>
</dbReference>
<evidence type="ECO:0000256" key="4">
    <source>
        <dbReference type="SAM" id="MobiDB-lite"/>
    </source>
</evidence>
<evidence type="ECO:0000256" key="2">
    <source>
        <dbReference type="ARBA" id="ARBA00023125"/>
    </source>
</evidence>
<dbReference type="Gene3D" id="1.10.10.10">
    <property type="entry name" value="Winged helix-like DNA-binding domain superfamily/Winged helix DNA-binding domain"/>
    <property type="match status" value="1"/>
</dbReference>
<keyword evidence="3" id="KW-0804">Transcription</keyword>
<name>A0A1Y5TKR2_9RHOB</name>
<dbReference type="GO" id="GO:0003677">
    <property type="term" value="F:DNA binding"/>
    <property type="evidence" value="ECO:0007669"/>
    <property type="project" value="UniProtKB-KW"/>
</dbReference>
<dbReference type="CDD" id="cd00090">
    <property type="entry name" value="HTH_ARSR"/>
    <property type="match status" value="1"/>
</dbReference>
<dbReference type="InterPro" id="IPR036388">
    <property type="entry name" value="WH-like_DNA-bd_sf"/>
</dbReference>
<keyword evidence="7" id="KW-1185">Reference proteome</keyword>
<dbReference type="PANTHER" id="PTHR43132:SF2">
    <property type="entry name" value="ARSENICAL RESISTANCE OPERON REPRESSOR ARSR-RELATED"/>
    <property type="match status" value="1"/>
</dbReference>
<keyword evidence="2" id="KW-0238">DNA-binding</keyword>